<dbReference type="SMART" id="SM00903">
    <property type="entry name" value="Flavin_Reduct"/>
    <property type="match status" value="1"/>
</dbReference>
<dbReference type="RefSeq" id="WP_386427875.1">
    <property type="nucleotide sequence ID" value="NZ_JBHSBB010000008.1"/>
</dbReference>
<proteinExistence type="predicted"/>
<dbReference type="EMBL" id="JBHSBB010000008">
    <property type="protein sequence ID" value="MFC4031597.1"/>
    <property type="molecule type" value="Genomic_DNA"/>
</dbReference>
<evidence type="ECO:0000256" key="1">
    <source>
        <dbReference type="ARBA" id="ARBA00023002"/>
    </source>
</evidence>
<dbReference type="InterPro" id="IPR012349">
    <property type="entry name" value="Split_barrel_FMN-bd"/>
</dbReference>
<gene>
    <name evidence="4" type="ORF">ACFO3J_08915</name>
</gene>
<reference evidence="5" key="1">
    <citation type="journal article" date="2019" name="Int. J. Syst. Evol. Microbiol.">
        <title>The Global Catalogue of Microorganisms (GCM) 10K type strain sequencing project: providing services to taxonomists for standard genome sequencing and annotation.</title>
        <authorList>
            <consortium name="The Broad Institute Genomics Platform"/>
            <consortium name="The Broad Institute Genome Sequencing Center for Infectious Disease"/>
            <person name="Wu L."/>
            <person name="Ma J."/>
        </authorList>
    </citation>
    <scope>NUCLEOTIDE SEQUENCE [LARGE SCALE GENOMIC DNA]</scope>
    <source>
        <strain evidence="5">CGMCC 4.7237</strain>
    </source>
</reference>
<dbReference type="PANTHER" id="PTHR30466:SF1">
    <property type="entry name" value="FMN REDUCTASE (NADH) RUTF"/>
    <property type="match status" value="1"/>
</dbReference>
<evidence type="ECO:0000256" key="2">
    <source>
        <dbReference type="SAM" id="MobiDB-lite"/>
    </source>
</evidence>
<name>A0ABV8HHP0_9ACTN</name>
<dbReference type="InterPro" id="IPR002563">
    <property type="entry name" value="Flavin_Rdtase-like_dom"/>
</dbReference>
<organism evidence="4 5">
    <name type="scientific">Streptomyces polygonati</name>
    <dbReference type="NCBI Taxonomy" id="1617087"/>
    <lineage>
        <taxon>Bacteria</taxon>
        <taxon>Bacillati</taxon>
        <taxon>Actinomycetota</taxon>
        <taxon>Actinomycetes</taxon>
        <taxon>Kitasatosporales</taxon>
        <taxon>Streptomycetaceae</taxon>
        <taxon>Streptomyces</taxon>
    </lineage>
</organism>
<dbReference type="InterPro" id="IPR050268">
    <property type="entry name" value="NADH-dep_flavin_reductase"/>
</dbReference>
<protein>
    <submittedName>
        <fullName evidence="4">Flavin reductase family protein</fullName>
        <ecNumber evidence="4">1.5.1.-</ecNumber>
    </submittedName>
</protein>
<evidence type="ECO:0000313" key="5">
    <source>
        <dbReference type="Proteomes" id="UP001595765"/>
    </source>
</evidence>
<keyword evidence="1 4" id="KW-0560">Oxidoreductase</keyword>
<evidence type="ECO:0000313" key="4">
    <source>
        <dbReference type="EMBL" id="MFC4031597.1"/>
    </source>
</evidence>
<dbReference type="Pfam" id="PF01613">
    <property type="entry name" value="Flavin_Reduct"/>
    <property type="match status" value="1"/>
</dbReference>
<evidence type="ECO:0000259" key="3">
    <source>
        <dbReference type="SMART" id="SM00903"/>
    </source>
</evidence>
<comment type="caution">
    <text evidence="4">The sequence shown here is derived from an EMBL/GenBank/DDBJ whole genome shotgun (WGS) entry which is preliminary data.</text>
</comment>
<accession>A0ABV8HHP0</accession>
<dbReference type="Gene3D" id="2.30.110.10">
    <property type="entry name" value="Electron Transport, Fmn-binding Protein, Chain A"/>
    <property type="match status" value="1"/>
</dbReference>
<dbReference type="PANTHER" id="PTHR30466">
    <property type="entry name" value="FLAVIN REDUCTASE"/>
    <property type="match status" value="1"/>
</dbReference>
<dbReference type="EC" id="1.5.1.-" evidence="4"/>
<sequence>MNAAEPASTGRASVKPASTDPASTDPAVRDAVLRLTTGVTVLTTLHDGRPHGSTVSAVNLVLRNPPILSAGLRGGAVLTGLAVAAGQYAVNVLTHRQALLADWFANPDRPAGAGQFERVGWESDPDTGLPVLRHTLATLVCRLEDLVAVGDHELLLGRVISARSGHGSPLVSYGGALYGTEFHDVARRRGWRAPAGASGTGFD</sequence>
<dbReference type="Proteomes" id="UP001595765">
    <property type="component" value="Unassembled WGS sequence"/>
</dbReference>
<dbReference type="SUPFAM" id="SSF50475">
    <property type="entry name" value="FMN-binding split barrel"/>
    <property type="match status" value="1"/>
</dbReference>
<dbReference type="GO" id="GO:0016491">
    <property type="term" value="F:oxidoreductase activity"/>
    <property type="evidence" value="ECO:0007669"/>
    <property type="project" value="UniProtKB-KW"/>
</dbReference>
<feature type="domain" description="Flavin reductase like" evidence="3">
    <location>
        <begin position="32"/>
        <end position="179"/>
    </location>
</feature>
<keyword evidence="5" id="KW-1185">Reference proteome</keyword>
<feature type="region of interest" description="Disordered" evidence="2">
    <location>
        <begin position="1"/>
        <end position="28"/>
    </location>
</feature>